<protein>
    <submittedName>
        <fullName evidence="1">Uncharacterized protein</fullName>
    </submittedName>
</protein>
<name>A0A382R5S6_9ZZZZ</name>
<reference evidence="1" key="1">
    <citation type="submission" date="2018-05" db="EMBL/GenBank/DDBJ databases">
        <authorList>
            <person name="Lanie J.A."/>
            <person name="Ng W.-L."/>
            <person name="Kazmierczak K.M."/>
            <person name="Andrzejewski T.M."/>
            <person name="Davidsen T.M."/>
            <person name="Wayne K.J."/>
            <person name="Tettelin H."/>
            <person name="Glass J.I."/>
            <person name="Rusch D."/>
            <person name="Podicherti R."/>
            <person name="Tsui H.-C.T."/>
            <person name="Winkler M.E."/>
        </authorList>
    </citation>
    <scope>NUCLEOTIDE SEQUENCE</scope>
</reference>
<sequence>MSNTEHNLRIEKIAQMIISDHVSIDEQDQLKLKKYYDFAVQNYSLESDM</sequence>
<dbReference type="AlphaFoldDB" id="A0A382R5S6"/>
<accession>A0A382R5S6</accession>
<gene>
    <name evidence="1" type="ORF">METZ01_LOCUS345359</name>
</gene>
<organism evidence="1">
    <name type="scientific">marine metagenome</name>
    <dbReference type="NCBI Taxonomy" id="408172"/>
    <lineage>
        <taxon>unclassified sequences</taxon>
        <taxon>metagenomes</taxon>
        <taxon>ecological metagenomes</taxon>
    </lineage>
</organism>
<proteinExistence type="predicted"/>
<evidence type="ECO:0000313" key="1">
    <source>
        <dbReference type="EMBL" id="SVC92505.1"/>
    </source>
</evidence>
<dbReference type="EMBL" id="UINC01118998">
    <property type="protein sequence ID" value="SVC92505.1"/>
    <property type="molecule type" value="Genomic_DNA"/>
</dbReference>
<feature type="non-terminal residue" evidence="1">
    <location>
        <position position="49"/>
    </location>
</feature>